<dbReference type="GO" id="GO:0004930">
    <property type="term" value="F:G protein-coupled receptor activity"/>
    <property type="evidence" value="ECO:0007669"/>
    <property type="project" value="InterPro"/>
</dbReference>
<keyword evidence="2 8" id="KW-0812">Transmembrane</keyword>
<evidence type="ECO:0000256" key="3">
    <source>
        <dbReference type="ARBA" id="ARBA00022989"/>
    </source>
</evidence>
<evidence type="ECO:0000256" key="2">
    <source>
        <dbReference type="ARBA" id="ARBA00022692"/>
    </source>
</evidence>
<feature type="disulfide bond" evidence="6">
    <location>
        <begin position="876"/>
        <end position="885"/>
    </location>
</feature>
<dbReference type="SMART" id="SM00181">
    <property type="entry name" value="EGF"/>
    <property type="match status" value="3"/>
</dbReference>
<dbReference type="InterPro" id="IPR036055">
    <property type="entry name" value="LDL_receptor-like_sf"/>
</dbReference>
<feature type="disulfide bond" evidence="6">
    <location>
        <begin position="857"/>
        <end position="874"/>
    </location>
</feature>
<dbReference type="PANTHER" id="PTHR24033">
    <property type="entry name" value="EGF-LIKE DOMAIN-CONTAINING PROTEIN"/>
    <property type="match status" value="1"/>
</dbReference>
<dbReference type="InterPro" id="IPR002172">
    <property type="entry name" value="LDrepeatLR_classA_rpt"/>
</dbReference>
<evidence type="ECO:0000313" key="11">
    <source>
        <dbReference type="EMBL" id="CAF1073816.1"/>
    </source>
</evidence>
<dbReference type="PROSITE" id="PS50026">
    <property type="entry name" value="EGF_3"/>
    <property type="match status" value="2"/>
</dbReference>
<evidence type="ECO:0000256" key="4">
    <source>
        <dbReference type="ARBA" id="ARBA00023136"/>
    </source>
</evidence>
<dbReference type="EMBL" id="CAJNOR010001096">
    <property type="protein sequence ID" value="CAF1073816.1"/>
    <property type="molecule type" value="Genomic_DNA"/>
</dbReference>
<dbReference type="PROSITE" id="PS50262">
    <property type="entry name" value="G_PROTEIN_RECEP_F1_2"/>
    <property type="match status" value="1"/>
</dbReference>
<comment type="subcellular location">
    <subcellularLocation>
        <location evidence="1">Membrane</location>
    </subcellularLocation>
</comment>
<evidence type="ECO:0000256" key="8">
    <source>
        <dbReference type="SAM" id="Phobius"/>
    </source>
</evidence>
<feature type="transmembrane region" description="Helical" evidence="8">
    <location>
        <begin position="1366"/>
        <end position="1385"/>
    </location>
</feature>
<keyword evidence="5 6" id="KW-1015">Disulfide bond</keyword>
<dbReference type="InterPro" id="IPR051830">
    <property type="entry name" value="NOTCH_homolog"/>
</dbReference>
<evidence type="ECO:0000256" key="6">
    <source>
        <dbReference type="PROSITE-ProRule" id="PRU00076"/>
    </source>
</evidence>
<dbReference type="Gene3D" id="1.20.1070.10">
    <property type="entry name" value="Rhodopsin 7-helix transmembrane proteins"/>
    <property type="match status" value="1"/>
</dbReference>
<sequence>MTVLNKQGNLSREMMSYCISELSSEISMENNDNLSKFTFEELSNENITSEQLYLWSIPFDIIEYYQLYLNELLLFNKSSLSQEILYNCTFPRFGSMCQYEFDHYNRKHSSLIEIIDDFYLTYEYKMNNLTCYTHLECNRGFSSICLDWTEICNGRIDCFDTRIDEQDCWQLEINECNENEYRCTNGQCIPLSFFRDDLYLPDCLDRSDEYLAGAFNEYNGCNRAIPSFACEDSRCQRSTWISSCWSQRDTITMKNMLSEKDELTSDRCWNAFLCDAIALHKPSRVINCADSCENESCKEIIEFDCPDMILLSNIPILFGDIYFLYEKYKSTVKDSDIYKYPYLCYNNSLYDRYFQKLSKQFGKYSIIKFNNRICHRVIIPLIIKQARINSVTRVYITMQLRNNLWQYQQIYNYNSFICKRSNMYQCINSSKCISIYRLKNSIVDCPDSDDEDDISLNRTAFSSGTMGKSDYLIKIEHAKRHVSFQTICDGFTELLPIQINGQDHTDETECEHWACDNIYTHCNNLMNCPNGADETNCHLPSPFNCSSNEFPCVSPITNQFMCISTKQVNDGTVDCLGATDEPRLCRTDYDSVSYDNNFYCENPNSQSCLTNSVLCNYETNCFHGEDEQFCTTNIKEPVFSICSTDNRVNATVIEKFLCNQTDRYLKEPIIYFKLNDQMNISDDKMKSFQNKYLPSIQKFNPCHRGIAMQLWLNKNTTKIICFCPSSYYGSQCQYQNERISLSIRFQASPNSLQILFEILILLIDDENMIHSYEQFTYLSVRDCAIKHHISLTYANQRKNSSKNYQIRIDIYEKSSFNYRGSFLFPIKFSFLPVCRLPVLIHIPNTDRNIESCSMNPCQNGLCRKYLNNKQEFFCQCSKHWTGQYCTRKYLSKCSNDSLYIGISSNNQSICICSMNKYGSRCFLKNRICENSSCLNNGECIPTDKHEFMKKKFSCICRKGFIGEYCQTNETKIIISFNKNILLPSSIFLHFIEIRMKDYPLRSTTFQTISIQEKFLTIFWSSKFHLIFVEFYPHKYYLVSNNRSEEVTEHNRCLHINQLFNQSISELKFLRRIKYYHLLCQSNVLSCFYDEIHLCICYDFNQKHLANCFDFVHNMTYDCFGQNDCQNNGKCFQDTENCPKKFICFCTSCFYGKLCQFTTTGFSLTLDNILAYHIQTNVNIFHQLNIIRISMILNIIIVLIGLINGILSLITFKNKIIREVGCGLYLFSSSITTLLIIILFTLKFWIFILAQIYRMNNRLFLQIQCSSLDFLLRICLNMDQWLNASVACERVITINKGTRFDKKKSRQIAKYVLVILLIFNILTSIHDPIYRRLIDEEKNDENNEKRIWCIVSYSSHLHIYDNTINTLHLFLPFLINLISAIILLVMKTHHQSNIQKERTFREIFRKNYRQHRHLLLAPVVLVILALPRLIISFTSKCMKSNNDSWLFLAGYFISFTPPTLSCIIFILPSKFYKEEFHKSINEYRRTIQRRLQFNS</sequence>
<dbReference type="Pfam" id="PF00001">
    <property type="entry name" value="7tm_1"/>
    <property type="match status" value="1"/>
</dbReference>
<evidence type="ECO:0000313" key="12">
    <source>
        <dbReference type="EMBL" id="CAF1520934.1"/>
    </source>
</evidence>
<dbReference type="PROSITE" id="PS00022">
    <property type="entry name" value="EGF_1"/>
    <property type="match status" value="3"/>
</dbReference>
<keyword evidence="3 8" id="KW-1133">Transmembrane helix</keyword>
<dbReference type="PRINTS" id="PR00261">
    <property type="entry name" value="LDLRECEPTOR"/>
</dbReference>
<comment type="caution">
    <text evidence="6">Lacks conserved residue(s) required for the propagation of feature annotation.</text>
</comment>
<feature type="disulfide bond" evidence="7">
    <location>
        <begin position="615"/>
        <end position="630"/>
    </location>
</feature>
<feature type="transmembrane region" description="Helical" evidence="8">
    <location>
        <begin position="1307"/>
        <end position="1325"/>
    </location>
</feature>
<feature type="transmembrane region" description="Helical" evidence="8">
    <location>
        <begin position="1190"/>
        <end position="1211"/>
    </location>
</feature>
<evidence type="ECO:0000313" key="14">
    <source>
        <dbReference type="Proteomes" id="UP000663852"/>
    </source>
</evidence>
<evidence type="ECO:0000313" key="13">
    <source>
        <dbReference type="Proteomes" id="UP000663828"/>
    </source>
</evidence>
<dbReference type="GO" id="GO:0016020">
    <property type="term" value="C:membrane"/>
    <property type="evidence" value="ECO:0007669"/>
    <property type="project" value="UniProtKB-SubCell"/>
</dbReference>
<dbReference type="EMBL" id="CAJNOJ010000771">
    <property type="protein sequence ID" value="CAF1520934.1"/>
    <property type="molecule type" value="Genomic_DNA"/>
</dbReference>
<dbReference type="Pfam" id="PF00057">
    <property type="entry name" value="Ldl_recept_a"/>
    <property type="match status" value="1"/>
</dbReference>
<proteinExistence type="predicted"/>
<evidence type="ECO:0000256" key="5">
    <source>
        <dbReference type="ARBA" id="ARBA00023157"/>
    </source>
</evidence>
<dbReference type="Gene3D" id="4.10.400.10">
    <property type="entry name" value="Low-density Lipoprotein Receptor"/>
    <property type="match status" value="1"/>
</dbReference>
<protein>
    <submittedName>
        <fullName evidence="12">Uncharacterized protein</fullName>
    </submittedName>
</protein>
<organism evidence="12 14">
    <name type="scientific">Adineta ricciae</name>
    <name type="common">Rotifer</name>
    <dbReference type="NCBI Taxonomy" id="249248"/>
    <lineage>
        <taxon>Eukaryota</taxon>
        <taxon>Metazoa</taxon>
        <taxon>Spiralia</taxon>
        <taxon>Gnathifera</taxon>
        <taxon>Rotifera</taxon>
        <taxon>Eurotatoria</taxon>
        <taxon>Bdelloidea</taxon>
        <taxon>Adinetida</taxon>
        <taxon>Adinetidae</taxon>
        <taxon>Adineta</taxon>
    </lineage>
</organism>
<evidence type="ECO:0000259" key="9">
    <source>
        <dbReference type="PROSITE" id="PS50026"/>
    </source>
</evidence>
<evidence type="ECO:0000259" key="10">
    <source>
        <dbReference type="PROSITE" id="PS50262"/>
    </source>
</evidence>
<evidence type="ECO:0000256" key="1">
    <source>
        <dbReference type="ARBA" id="ARBA00004370"/>
    </source>
</evidence>
<feature type="disulfide bond" evidence="6">
    <location>
        <begin position="852"/>
        <end position="862"/>
    </location>
</feature>
<dbReference type="CDD" id="cd00112">
    <property type="entry name" value="LDLa"/>
    <property type="match status" value="1"/>
</dbReference>
<feature type="domain" description="G-protein coupled receptors family 1 profile" evidence="10">
    <location>
        <begin position="1202"/>
        <end position="1464"/>
    </location>
</feature>
<feature type="transmembrane region" description="Helical" evidence="8">
    <location>
        <begin position="1413"/>
        <end position="1432"/>
    </location>
</feature>
<feature type="disulfide bond" evidence="7">
    <location>
        <begin position="176"/>
        <end position="188"/>
    </location>
</feature>
<dbReference type="SUPFAM" id="SSF81321">
    <property type="entry name" value="Family A G protein-coupled receptor-like"/>
    <property type="match status" value="1"/>
</dbReference>
<dbReference type="InterPro" id="IPR000742">
    <property type="entry name" value="EGF"/>
</dbReference>
<dbReference type="OrthoDB" id="283575at2759"/>
<comment type="caution">
    <text evidence="12">The sequence shown here is derived from an EMBL/GenBank/DDBJ whole genome shotgun (WGS) entry which is preliminary data.</text>
</comment>
<feature type="domain" description="EGF-like" evidence="9">
    <location>
        <begin position="848"/>
        <end position="886"/>
    </location>
</feature>
<feature type="transmembrane region" description="Helical" evidence="8">
    <location>
        <begin position="1444"/>
        <end position="1466"/>
    </location>
</feature>
<dbReference type="Gene3D" id="2.10.25.10">
    <property type="entry name" value="Laminin"/>
    <property type="match status" value="2"/>
</dbReference>
<keyword evidence="6" id="KW-0245">EGF-like domain</keyword>
<dbReference type="Proteomes" id="UP000663828">
    <property type="component" value="Unassembled WGS sequence"/>
</dbReference>
<dbReference type="PROSITE" id="PS50068">
    <property type="entry name" value="LDLRA_2"/>
    <property type="match status" value="3"/>
</dbReference>
<feature type="disulfide bond" evidence="6">
    <location>
        <begin position="956"/>
        <end position="965"/>
    </location>
</feature>
<keyword evidence="13" id="KW-1185">Reference proteome</keyword>
<reference evidence="12" key="1">
    <citation type="submission" date="2021-02" db="EMBL/GenBank/DDBJ databases">
        <authorList>
            <person name="Nowell W R."/>
        </authorList>
    </citation>
    <scope>NUCLEOTIDE SEQUENCE</scope>
</reference>
<feature type="domain" description="EGF-like" evidence="9">
    <location>
        <begin position="924"/>
        <end position="966"/>
    </location>
</feature>
<accession>A0A815ULZ6</accession>
<dbReference type="PROSITE" id="PS01186">
    <property type="entry name" value="EGF_2"/>
    <property type="match status" value="1"/>
</dbReference>
<dbReference type="SUPFAM" id="SSF57196">
    <property type="entry name" value="EGF/Laminin"/>
    <property type="match status" value="2"/>
</dbReference>
<feature type="transmembrane region" description="Helical" evidence="8">
    <location>
        <begin position="1223"/>
        <end position="1252"/>
    </location>
</feature>
<dbReference type="SUPFAM" id="SSF57424">
    <property type="entry name" value="LDL receptor-like module"/>
    <property type="match status" value="2"/>
</dbReference>
<evidence type="ECO:0000256" key="7">
    <source>
        <dbReference type="PROSITE-ProRule" id="PRU00124"/>
    </source>
</evidence>
<keyword evidence="4 8" id="KW-0472">Membrane</keyword>
<dbReference type="PANTHER" id="PTHR24033:SF232">
    <property type="entry name" value="LAMININ SUBUNIT GAMMA-2-RELATED"/>
    <property type="match status" value="1"/>
</dbReference>
<gene>
    <name evidence="12" type="ORF">EDS130_LOCUS43870</name>
    <name evidence="11" type="ORF">XAT740_LOCUS16957</name>
</gene>
<dbReference type="InterPro" id="IPR000276">
    <property type="entry name" value="GPCR_Rhodpsn"/>
</dbReference>
<name>A0A815ULZ6_ADIRI</name>
<dbReference type="InterPro" id="IPR017452">
    <property type="entry name" value="GPCR_Rhodpsn_7TM"/>
</dbReference>
<dbReference type="SMART" id="SM00192">
    <property type="entry name" value="LDLa"/>
    <property type="match status" value="6"/>
</dbReference>
<dbReference type="Proteomes" id="UP000663852">
    <property type="component" value="Unassembled WGS sequence"/>
</dbReference>